<comment type="similarity">
    <text evidence="6">Belongs to the CFAP144 family.</text>
</comment>
<evidence type="ECO:0000313" key="7">
    <source>
        <dbReference type="EMBL" id="KYN10568.1"/>
    </source>
</evidence>
<dbReference type="Proteomes" id="UP000078492">
    <property type="component" value="Unassembled WGS sequence"/>
</dbReference>
<evidence type="ECO:0000256" key="5">
    <source>
        <dbReference type="ARBA" id="ARBA00023273"/>
    </source>
</evidence>
<organism evidence="7 8">
    <name type="scientific">Trachymyrmex cornetzi</name>
    <dbReference type="NCBI Taxonomy" id="471704"/>
    <lineage>
        <taxon>Eukaryota</taxon>
        <taxon>Metazoa</taxon>
        <taxon>Ecdysozoa</taxon>
        <taxon>Arthropoda</taxon>
        <taxon>Hexapoda</taxon>
        <taxon>Insecta</taxon>
        <taxon>Pterygota</taxon>
        <taxon>Neoptera</taxon>
        <taxon>Endopterygota</taxon>
        <taxon>Hymenoptera</taxon>
        <taxon>Apocrita</taxon>
        <taxon>Aculeata</taxon>
        <taxon>Formicoidea</taxon>
        <taxon>Formicidae</taxon>
        <taxon>Myrmicinae</taxon>
        <taxon>Trachymyrmex</taxon>
    </lineage>
</organism>
<proteinExistence type="inferred from homology"/>
<keyword evidence="4" id="KW-0206">Cytoskeleton</keyword>
<evidence type="ECO:0000256" key="3">
    <source>
        <dbReference type="ARBA" id="ARBA00022490"/>
    </source>
</evidence>
<name>A0A195DCF7_9HYME</name>
<evidence type="ECO:0000256" key="4">
    <source>
        <dbReference type="ARBA" id="ARBA00023212"/>
    </source>
</evidence>
<evidence type="ECO:0008006" key="9">
    <source>
        <dbReference type="Google" id="ProtNLM"/>
    </source>
</evidence>
<evidence type="ECO:0000256" key="1">
    <source>
        <dbReference type="ARBA" id="ARBA00004138"/>
    </source>
</evidence>
<sequence>MATNLLIDPVKLRFYIERYRKENKLINVRETFVPTTCVKPLTGKFYAKHDVFSLSDVREDDINLIKRQMEMIPTDIYSFRPPTVNMEYGWFTASLIPISKDPRLRFSRKQSDFVTNELLRRKLQRGLPEKLFSGVP</sequence>
<dbReference type="GO" id="GO:0005929">
    <property type="term" value="C:cilium"/>
    <property type="evidence" value="ECO:0007669"/>
    <property type="project" value="UniProtKB-SubCell"/>
</dbReference>
<reference evidence="7 8" key="1">
    <citation type="submission" date="2015-09" db="EMBL/GenBank/DDBJ databases">
        <title>Trachymyrmex cornetzi WGS genome.</title>
        <authorList>
            <person name="Nygaard S."/>
            <person name="Hu H."/>
            <person name="Boomsma J."/>
            <person name="Zhang G."/>
        </authorList>
    </citation>
    <scope>NUCLEOTIDE SEQUENCE [LARGE SCALE GENOMIC DNA]</scope>
    <source>
        <strain evidence="7">Tcor2-1</strain>
        <tissue evidence="7">Whole body</tissue>
    </source>
</reference>
<dbReference type="AlphaFoldDB" id="A0A195DCF7"/>
<evidence type="ECO:0000313" key="8">
    <source>
        <dbReference type="Proteomes" id="UP000078492"/>
    </source>
</evidence>
<accession>A0A195DCF7</accession>
<comment type="subcellular location">
    <subcellularLocation>
        <location evidence="1">Cell projection</location>
        <location evidence="1">Cilium</location>
    </subcellularLocation>
    <subcellularLocation>
        <location evidence="2">Cytoplasm</location>
        <location evidence="2">Cytoskeleton</location>
    </subcellularLocation>
</comment>
<evidence type="ECO:0000256" key="6">
    <source>
        <dbReference type="ARBA" id="ARBA00034777"/>
    </source>
</evidence>
<dbReference type="EMBL" id="KQ980989">
    <property type="protein sequence ID" value="KYN10568.1"/>
    <property type="molecule type" value="Genomic_DNA"/>
</dbReference>
<dbReference type="GO" id="GO:0005856">
    <property type="term" value="C:cytoskeleton"/>
    <property type="evidence" value="ECO:0007669"/>
    <property type="project" value="UniProtKB-SubCell"/>
</dbReference>
<protein>
    <recommendedName>
        <fullName evidence="9">Protein FAM183A</fullName>
    </recommendedName>
</protein>
<keyword evidence="8" id="KW-1185">Reference proteome</keyword>
<keyword evidence="3" id="KW-0963">Cytoplasm</keyword>
<keyword evidence="5" id="KW-0966">Cell projection</keyword>
<evidence type="ECO:0000256" key="2">
    <source>
        <dbReference type="ARBA" id="ARBA00004245"/>
    </source>
</evidence>
<dbReference type="InterPro" id="IPR029214">
    <property type="entry name" value="CFAP144"/>
</dbReference>
<gene>
    <name evidence="7" type="ORF">ALC57_17173</name>
</gene>
<dbReference type="Pfam" id="PF14886">
    <property type="entry name" value="FAM183"/>
    <property type="match status" value="1"/>
</dbReference>